<comment type="subcellular location">
    <subcellularLocation>
        <location evidence="1 9">Secreted</location>
    </subcellularLocation>
</comment>
<organism evidence="10 11">
    <name type="scientific">Brassica napus</name>
    <name type="common">Rape</name>
    <dbReference type="NCBI Taxonomy" id="3708"/>
    <lineage>
        <taxon>Eukaryota</taxon>
        <taxon>Viridiplantae</taxon>
        <taxon>Streptophyta</taxon>
        <taxon>Embryophyta</taxon>
        <taxon>Tracheophyta</taxon>
        <taxon>Spermatophyta</taxon>
        <taxon>Magnoliopsida</taxon>
        <taxon>eudicotyledons</taxon>
        <taxon>Gunneridae</taxon>
        <taxon>Pentapetalae</taxon>
        <taxon>rosids</taxon>
        <taxon>malvids</taxon>
        <taxon>Brassicales</taxon>
        <taxon>Brassicaceae</taxon>
        <taxon>Brassiceae</taxon>
        <taxon>Brassica</taxon>
    </lineage>
</organism>
<evidence type="ECO:0000313" key="11">
    <source>
        <dbReference type="Proteomes" id="UP000824890"/>
    </source>
</evidence>
<evidence type="ECO:0000256" key="8">
    <source>
        <dbReference type="ARBA" id="ARBA00023030"/>
    </source>
</evidence>
<proteinExistence type="inferred from homology"/>
<keyword evidence="8 9" id="KW-0339">Growth factor</keyword>
<evidence type="ECO:0000256" key="6">
    <source>
        <dbReference type="ARBA" id="ARBA00022729"/>
    </source>
</evidence>
<reference evidence="10 11" key="1">
    <citation type="submission" date="2021-05" db="EMBL/GenBank/DDBJ databases">
        <title>Genome Assembly of Synthetic Allotetraploid Brassica napus Reveals Homoeologous Exchanges between Subgenomes.</title>
        <authorList>
            <person name="Davis J.T."/>
        </authorList>
    </citation>
    <scope>NUCLEOTIDE SEQUENCE [LARGE SCALE GENOMIC DNA]</scope>
    <source>
        <strain evidence="11">cv. Da-Ae</strain>
        <tissue evidence="10">Seedling</tissue>
    </source>
</reference>
<comment type="PTM">
    <text evidence="9">Sulfation is important for activity and for the binding to a putative membrane receptor.</text>
</comment>
<evidence type="ECO:0000256" key="7">
    <source>
        <dbReference type="ARBA" id="ARBA00022782"/>
    </source>
</evidence>
<evidence type="ECO:0000313" key="10">
    <source>
        <dbReference type="EMBL" id="KAH0865798.1"/>
    </source>
</evidence>
<sequence>MSIFMITASVARPYSTLQSNDTETEKKCETNECLIKSTLDAHLDYIYTQSPPPKLHTVVKEHYVKRRNWFLTLNKPKKTLQVNEQDTMVTSMTHSTHERSCCIQIRRYAYKRLSLFLPMAFLLSLQCFDPSKANFVENLYKSLIDLPLISMPRNSRL</sequence>
<evidence type="ECO:0000256" key="5">
    <source>
        <dbReference type="ARBA" id="ARBA00022641"/>
    </source>
</evidence>
<dbReference type="EMBL" id="JAGKQM010000018">
    <property type="protein sequence ID" value="KAH0865798.1"/>
    <property type="molecule type" value="Genomic_DNA"/>
</dbReference>
<comment type="PTM">
    <text evidence="9">PSK-alpha is produced by endopeptidase digestion. PSK-beta is produced from PSK-alpha by exopeptidase digestion.</text>
</comment>
<dbReference type="Pfam" id="PF06404">
    <property type="entry name" value="PSK"/>
    <property type="match status" value="1"/>
</dbReference>
<gene>
    <name evidence="10" type="ORF">HID58_083009</name>
</gene>
<keyword evidence="3 9" id="KW-0217">Developmental protein</keyword>
<evidence type="ECO:0000256" key="3">
    <source>
        <dbReference type="ARBA" id="ARBA00022473"/>
    </source>
</evidence>
<protein>
    <recommendedName>
        <fullName evidence="9">Phytosulfokine</fullName>
    </recommendedName>
    <component>
        <recommendedName>
            <fullName evidence="9">Phytosulfokine-alpha</fullName>
            <shortName evidence="9">PSK-alpha</shortName>
            <shortName evidence="9">Phytosulfokine-a</shortName>
        </recommendedName>
    </component>
    <component>
        <recommendedName>
            <fullName evidence="9">Phytosulfokine-beta</fullName>
            <shortName evidence="9">PSK-beta</shortName>
            <shortName evidence="9">Phytosulfokine-b</shortName>
        </recommendedName>
    </component>
</protein>
<evidence type="ECO:0000256" key="1">
    <source>
        <dbReference type="ARBA" id="ARBA00004613"/>
    </source>
</evidence>
<accession>A0ABQ7YES6</accession>
<dbReference type="InterPro" id="IPR009438">
    <property type="entry name" value="Phytosulfokine"/>
</dbReference>
<comment type="function">
    <text evidence="9">Promotes plant cell differentiation, organogenesis and somatic embryogenesis as well as cell proliferation.</text>
</comment>
<keyword evidence="5 9" id="KW-0765">Sulfation</keyword>
<comment type="similarity">
    <text evidence="2 9">Belongs to the phytosulfokine family.</text>
</comment>
<evidence type="ECO:0000256" key="4">
    <source>
        <dbReference type="ARBA" id="ARBA00022525"/>
    </source>
</evidence>
<evidence type="ECO:0000256" key="9">
    <source>
        <dbReference type="RuleBase" id="RU368031"/>
    </source>
</evidence>
<evidence type="ECO:0000256" key="2">
    <source>
        <dbReference type="ARBA" id="ARBA00010781"/>
    </source>
</evidence>
<name>A0ABQ7YES6_BRANA</name>
<keyword evidence="11" id="KW-1185">Reference proteome</keyword>
<keyword evidence="6 9" id="KW-0732">Signal</keyword>
<keyword evidence="4 9" id="KW-0964">Secreted</keyword>
<comment type="caution">
    <text evidence="10">The sequence shown here is derived from an EMBL/GenBank/DDBJ whole genome shotgun (WGS) entry which is preliminary data.</text>
</comment>
<dbReference type="Proteomes" id="UP000824890">
    <property type="component" value="Unassembled WGS sequence"/>
</dbReference>
<keyword evidence="7 9" id="KW-0221">Differentiation</keyword>